<evidence type="ECO:0000256" key="1">
    <source>
        <dbReference type="SAM" id="Phobius"/>
    </source>
</evidence>
<keyword evidence="1" id="KW-0812">Transmembrane</keyword>
<dbReference type="RefSeq" id="WP_152772149.1">
    <property type="nucleotide sequence ID" value="NZ_VJZC01000093.1"/>
</dbReference>
<organism evidence="2 3">
    <name type="scientific">Streptomyces spongiae</name>
    <dbReference type="NCBI Taxonomy" id="565072"/>
    <lineage>
        <taxon>Bacteria</taxon>
        <taxon>Bacillati</taxon>
        <taxon>Actinomycetota</taxon>
        <taxon>Actinomycetes</taxon>
        <taxon>Kitasatosporales</taxon>
        <taxon>Streptomycetaceae</taxon>
        <taxon>Streptomyces</taxon>
    </lineage>
</organism>
<evidence type="ECO:0000313" key="2">
    <source>
        <dbReference type="EMBL" id="MPY58613.1"/>
    </source>
</evidence>
<sequence length="102" mass="10904">MARIPARPCSTGRAVPNACWQRWSSLVAALAAVTVLGVSWHYCSDTATRALLALLVVLAVPVVYAATMFGARTVTRRRVRDALVTVVNADPDDGTPSDVRLP</sequence>
<dbReference type="EMBL" id="VJZC01000093">
    <property type="protein sequence ID" value="MPY58613.1"/>
    <property type="molecule type" value="Genomic_DNA"/>
</dbReference>
<proteinExistence type="predicted"/>
<keyword evidence="1" id="KW-0472">Membrane</keyword>
<gene>
    <name evidence="2" type="ORF">FNH08_15995</name>
</gene>
<keyword evidence="1" id="KW-1133">Transmembrane helix</keyword>
<dbReference type="Proteomes" id="UP000400924">
    <property type="component" value="Unassembled WGS sequence"/>
</dbReference>
<evidence type="ECO:0000313" key="3">
    <source>
        <dbReference type="Proteomes" id="UP000400924"/>
    </source>
</evidence>
<name>A0A5N8XGH3_9ACTN</name>
<accession>A0A5N8XGH3</accession>
<reference evidence="2 3" key="1">
    <citation type="submission" date="2019-07" db="EMBL/GenBank/DDBJ databases">
        <title>New species of Amycolatopsis and Streptomyces.</title>
        <authorList>
            <person name="Duangmal K."/>
            <person name="Teo W.F.A."/>
            <person name="Lipun K."/>
        </authorList>
    </citation>
    <scope>NUCLEOTIDE SEQUENCE [LARGE SCALE GENOMIC DNA]</scope>
    <source>
        <strain evidence="2 3">NBRC 106415</strain>
    </source>
</reference>
<feature type="transmembrane region" description="Helical" evidence="1">
    <location>
        <begin position="23"/>
        <end position="42"/>
    </location>
</feature>
<keyword evidence="3" id="KW-1185">Reference proteome</keyword>
<comment type="caution">
    <text evidence="2">The sequence shown here is derived from an EMBL/GenBank/DDBJ whole genome shotgun (WGS) entry which is preliminary data.</text>
</comment>
<dbReference type="AlphaFoldDB" id="A0A5N8XGH3"/>
<feature type="transmembrane region" description="Helical" evidence="1">
    <location>
        <begin position="48"/>
        <end position="71"/>
    </location>
</feature>
<protein>
    <submittedName>
        <fullName evidence="2">Uncharacterized protein</fullName>
    </submittedName>
</protein>